<reference evidence="3" key="1">
    <citation type="submission" date="2018-10" db="EMBL/GenBank/DDBJ databases">
        <title>Effector identification in a new, highly contiguous assembly of the strawberry crown rot pathogen Phytophthora cactorum.</title>
        <authorList>
            <person name="Armitage A.D."/>
            <person name="Nellist C.F."/>
            <person name="Bates H."/>
            <person name="Vickerstaff R.J."/>
            <person name="Harrison R.J."/>
        </authorList>
    </citation>
    <scope>NUCLEOTIDE SEQUENCE</scope>
    <source>
        <strain evidence="3">P415</strain>
    </source>
</reference>
<dbReference type="VEuPathDB" id="FungiDB:PC110_g11802"/>
<protein>
    <submittedName>
        <fullName evidence="3">Uncharacterized protein</fullName>
    </submittedName>
</protein>
<feature type="region of interest" description="Disordered" evidence="1">
    <location>
        <begin position="137"/>
        <end position="192"/>
    </location>
</feature>
<evidence type="ECO:0000313" key="3">
    <source>
        <dbReference type="EMBL" id="KAG2964224.1"/>
    </source>
</evidence>
<dbReference type="AlphaFoldDB" id="A0A8T1F5L0"/>
<keyword evidence="2" id="KW-0812">Transmembrane</keyword>
<feature type="transmembrane region" description="Helical" evidence="2">
    <location>
        <begin position="62"/>
        <end position="82"/>
    </location>
</feature>
<gene>
    <name evidence="3" type="ORF">PC118_g20455</name>
</gene>
<evidence type="ECO:0000256" key="2">
    <source>
        <dbReference type="SAM" id="Phobius"/>
    </source>
</evidence>
<name>A0A8T1F5L0_9STRA</name>
<evidence type="ECO:0000313" key="4">
    <source>
        <dbReference type="Proteomes" id="UP000697107"/>
    </source>
</evidence>
<accession>A0A8T1F5L0</accession>
<keyword evidence="2" id="KW-1133">Transmembrane helix</keyword>
<feature type="compositionally biased region" description="Basic and acidic residues" evidence="1">
    <location>
        <begin position="1"/>
        <end position="15"/>
    </location>
</feature>
<comment type="caution">
    <text evidence="3">The sequence shown here is derived from an EMBL/GenBank/DDBJ whole genome shotgun (WGS) entry which is preliminary data.</text>
</comment>
<keyword evidence="2" id="KW-0472">Membrane</keyword>
<evidence type="ECO:0000256" key="1">
    <source>
        <dbReference type="SAM" id="MobiDB-lite"/>
    </source>
</evidence>
<dbReference type="EMBL" id="RCML01001237">
    <property type="protein sequence ID" value="KAG2964224.1"/>
    <property type="molecule type" value="Genomic_DNA"/>
</dbReference>
<proteinExistence type="predicted"/>
<dbReference type="Proteomes" id="UP000697107">
    <property type="component" value="Unassembled WGS sequence"/>
</dbReference>
<dbReference type="VEuPathDB" id="FungiDB:PC110_g11801"/>
<feature type="region of interest" description="Disordered" evidence="1">
    <location>
        <begin position="1"/>
        <end position="31"/>
    </location>
</feature>
<sequence length="374" mass="41501">MAAPRSLDDSSERYNQRKNRGGPGFMMPNNSKWPSAAGPATVAERGLSSIMAIASGYTEAQLVVMVLSVVVIAVALLSYFVVAPEYEKHLDKQYAAMVHASSERHLHNQKAHELLFGRINLRKHKSLGAWDIESGSSDDDGMGRCTRQRRHSQMRLPPSSASSALDMVSEAGQLARKERNARRRKSESDALKQANIQRADMLRRRVLLRKLEEEIAGTVKANEEAQAAATSGNSNSAIANVRRLSNNALDLSDDRLKMLQEHPADCVEELTVLARAQSPTASTTLMDNATMTKGKMETVPDLHEVKRALKVLHDVLSFYLSVDHRDMNKLTVFCNSLLQHDGLNRLRAFEASRDQDVRALSNSIIEKAVPAIWH</sequence>
<organism evidence="3 4">
    <name type="scientific">Phytophthora cactorum</name>
    <dbReference type="NCBI Taxonomy" id="29920"/>
    <lineage>
        <taxon>Eukaryota</taxon>
        <taxon>Sar</taxon>
        <taxon>Stramenopiles</taxon>
        <taxon>Oomycota</taxon>
        <taxon>Peronosporomycetes</taxon>
        <taxon>Peronosporales</taxon>
        <taxon>Peronosporaceae</taxon>
        <taxon>Phytophthora</taxon>
    </lineage>
</organism>